<keyword evidence="4" id="KW-0325">Glycoprotein</keyword>
<evidence type="ECO:0000256" key="4">
    <source>
        <dbReference type="ARBA" id="ARBA00023180"/>
    </source>
</evidence>
<evidence type="ECO:0000259" key="6">
    <source>
        <dbReference type="PROSITE" id="PS50287"/>
    </source>
</evidence>
<dbReference type="GO" id="GO:0016020">
    <property type="term" value="C:membrane"/>
    <property type="evidence" value="ECO:0007669"/>
    <property type="project" value="InterPro"/>
</dbReference>
<dbReference type="AlphaFoldDB" id="A0A8K0KPT5"/>
<accession>A0A8K0KPT5</accession>
<evidence type="ECO:0000256" key="2">
    <source>
        <dbReference type="ARBA" id="ARBA00022737"/>
    </source>
</evidence>
<comment type="caution">
    <text evidence="7">The sequence shown here is derived from an EMBL/GenBank/DDBJ whole genome shotgun (WGS) entry which is preliminary data.</text>
</comment>
<dbReference type="SUPFAM" id="SSF56487">
    <property type="entry name" value="SRCR-like"/>
    <property type="match status" value="1"/>
</dbReference>
<reference evidence="7" key="2">
    <citation type="submission" date="2017-10" db="EMBL/GenBank/DDBJ databases">
        <title>Ladona fulva Genome sequencing and assembly.</title>
        <authorList>
            <person name="Murali S."/>
            <person name="Richards S."/>
            <person name="Bandaranaike D."/>
            <person name="Bellair M."/>
            <person name="Blankenburg K."/>
            <person name="Chao H."/>
            <person name="Dinh H."/>
            <person name="Doddapaneni H."/>
            <person name="Dugan-Rocha S."/>
            <person name="Elkadiri S."/>
            <person name="Gnanaolivu R."/>
            <person name="Hernandez B."/>
            <person name="Skinner E."/>
            <person name="Javaid M."/>
            <person name="Lee S."/>
            <person name="Li M."/>
            <person name="Ming W."/>
            <person name="Munidasa M."/>
            <person name="Muniz J."/>
            <person name="Nguyen L."/>
            <person name="Hughes D."/>
            <person name="Osuji N."/>
            <person name="Pu L.-L."/>
            <person name="Puazo M."/>
            <person name="Qu C."/>
            <person name="Quiroz J."/>
            <person name="Raj R."/>
            <person name="Weissenberger G."/>
            <person name="Xin Y."/>
            <person name="Zou X."/>
            <person name="Han Y."/>
            <person name="Worley K."/>
            <person name="Muzny D."/>
            <person name="Gibbs R."/>
        </authorList>
    </citation>
    <scope>NUCLEOTIDE SEQUENCE</scope>
    <source>
        <strain evidence="7">Sampled in the wild</strain>
    </source>
</reference>
<reference evidence="7" key="1">
    <citation type="submission" date="2013-04" db="EMBL/GenBank/DDBJ databases">
        <authorList>
            <person name="Qu J."/>
            <person name="Murali S.C."/>
            <person name="Bandaranaike D."/>
            <person name="Bellair M."/>
            <person name="Blankenburg K."/>
            <person name="Chao H."/>
            <person name="Dinh H."/>
            <person name="Doddapaneni H."/>
            <person name="Downs B."/>
            <person name="Dugan-Rocha S."/>
            <person name="Elkadiri S."/>
            <person name="Gnanaolivu R.D."/>
            <person name="Hernandez B."/>
            <person name="Javaid M."/>
            <person name="Jayaseelan J.C."/>
            <person name="Lee S."/>
            <person name="Li M."/>
            <person name="Ming W."/>
            <person name="Munidasa M."/>
            <person name="Muniz J."/>
            <person name="Nguyen L."/>
            <person name="Ongeri F."/>
            <person name="Osuji N."/>
            <person name="Pu L.-L."/>
            <person name="Puazo M."/>
            <person name="Qu C."/>
            <person name="Quiroz J."/>
            <person name="Raj R."/>
            <person name="Weissenberger G."/>
            <person name="Xin Y."/>
            <person name="Zou X."/>
            <person name="Han Y."/>
            <person name="Richards S."/>
            <person name="Worley K."/>
            <person name="Muzny D."/>
            <person name="Gibbs R."/>
        </authorList>
    </citation>
    <scope>NUCLEOTIDE SEQUENCE</scope>
    <source>
        <strain evidence="7">Sampled in the wild</strain>
    </source>
</reference>
<proteinExistence type="predicted"/>
<keyword evidence="1" id="KW-0732">Signal</keyword>
<keyword evidence="2" id="KW-0677">Repeat</keyword>
<keyword evidence="8" id="KW-1185">Reference proteome</keyword>
<dbReference type="InterPro" id="IPR001190">
    <property type="entry name" value="SRCR"/>
</dbReference>
<protein>
    <recommendedName>
        <fullName evidence="6">SRCR domain-containing protein</fullName>
    </recommendedName>
</protein>
<dbReference type="Pfam" id="PF00530">
    <property type="entry name" value="SRCR"/>
    <property type="match status" value="1"/>
</dbReference>
<feature type="disulfide bond" evidence="5">
    <location>
        <begin position="628"/>
        <end position="638"/>
    </location>
</feature>
<dbReference type="InterPro" id="IPR053243">
    <property type="entry name" value="SJ_maturation_regulator"/>
</dbReference>
<dbReference type="Gene3D" id="2.160.20.10">
    <property type="entry name" value="Single-stranded right-handed beta-helix, Pectin lyase-like"/>
    <property type="match status" value="1"/>
</dbReference>
<organism evidence="7 8">
    <name type="scientific">Ladona fulva</name>
    <name type="common">Scarce chaser dragonfly</name>
    <name type="synonym">Libellula fulva</name>
    <dbReference type="NCBI Taxonomy" id="123851"/>
    <lineage>
        <taxon>Eukaryota</taxon>
        <taxon>Metazoa</taxon>
        <taxon>Ecdysozoa</taxon>
        <taxon>Arthropoda</taxon>
        <taxon>Hexapoda</taxon>
        <taxon>Insecta</taxon>
        <taxon>Pterygota</taxon>
        <taxon>Palaeoptera</taxon>
        <taxon>Odonata</taxon>
        <taxon>Epiprocta</taxon>
        <taxon>Anisoptera</taxon>
        <taxon>Libelluloidea</taxon>
        <taxon>Libellulidae</taxon>
        <taxon>Ladona</taxon>
    </lineage>
</organism>
<dbReference type="PANTHER" id="PTHR47653:SF1">
    <property type="entry name" value="DELETED IN MALIGNANT BRAIN TUMORS 1 PROTEIN"/>
    <property type="match status" value="1"/>
</dbReference>
<evidence type="ECO:0000256" key="5">
    <source>
        <dbReference type="PROSITE-ProRule" id="PRU00196"/>
    </source>
</evidence>
<dbReference type="PANTHER" id="PTHR47653">
    <property type="entry name" value="PROTEIN BARK BEETLE"/>
    <property type="match status" value="1"/>
</dbReference>
<evidence type="ECO:0000313" key="7">
    <source>
        <dbReference type="EMBL" id="KAG8238178.1"/>
    </source>
</evidence>
<dbReference type="GO" id="GO:0045217">
    <property type="term" value="P:cell-cell junction maintenance"/>
    <property type="evidence" value="ECO:0007669"/>
    <property type="project" value="TreeGrafter"/>
</dbReference>
<dbReference type="InterPro" id="IPR012334">
    <property type="entry name" value="Pectin_lyas_fold"/>
</dbReference>
<dbReference type="Gene3D" id="3.10.250.10">
    <property type="entry name" value="SRCR-like domain"/>
    <property type="match status" value="1"/>
</dbReference>
<keyword evidence="3 5" id="KW-1015">Disulfide bond</keyword>
<sequence length="680" mass="77667">MHLSDDNFFNFHQCKSSFSVGLQLLNPIHNRSTEEIIIHDSLTSNSKTEKWNVKRDLTKFPAVSSSYGIIMEYRSGFESLGGTIFAITCMAAPATVHQRYPYKPGPIPVLTVQDSSIKGNKHGIAAFYYNRYMNEFGDIYLRKANESINFVNCDISHNKEEAFFVYSPFWDIHSSNLSEITFMINSSLITDNGKGLFQFSRDMRSSNNLFHWILQDNTVERNNEGGLDLSLPYVWQYNENYTHSVFLANNTFRNNKNFAFIIDGHFAKLNMTGNKFLKNKCKVGLVSIRGMEKKMKIDFNQIEDNFGKYMIEFNANSQSEILGFVSAVFVANEVRGNREVKVEGRKLGRMSPSFAVGFHGIQRVRLNRNLLSNNSMDFEILCGVKNARIHEPLDISENWWGTTDVLQIRERIFDFDDWNGYAVGAFRPYLLEPLVDGSTSLQWEPSGPGGFESGDELGGRLPSSLTLFPRRNPYIINRDITVMPGQTLTIAAGVQMEFAPGVGILVLGTLKAQGFRDLEIEMRPRKASPAQKQQYSAESAKTKLVRLCTSQDNCTNVYERKGYLEYYNQTTRQWVPICDSHFTERNAEVVCRELGYDGLNTHFYHGVRTELHPNSLSRIWSWPEPLQCTGDETSLDSCPLRLNGQLYGHVHKCFYDSEFVFIYCGERNLPVGEDYWGGIR</sequence>
<feature type="domain" description="SRCR" evidence="6">
    <location>
        <begin position="545"/>
        <end position="665"/>
    </location>
</feature>
<dbReference type="PROSITE" id="PS50287">
    <property type="entry name" value="SRCR_2"/>
    <property type="match status" value="1"/>
</dbReference>
<evidence type="ECO:0000256" key="3">
    <source>
        <dbReference type="ARBA" id="ARBA00023157"/>
    </source>
</evidence>
<dbReference type="EMBL" id="KZ309299">
    <property type="protein sequence ID" value="KAG8238178.1"/>
    <property type="molecule type" value="Genomic_DNA"/>
</dbReference>
<evidence type="ECO:0000313" key="8">
    <source>
        <dbReference type="Proteomes" id="UP000792457"/>
    </source>
</evidence>
<name>A0A8K0KPT5_LADFU</name>
<dbReference type="SMART" id="SM00202">
    <property type="entry name" value="SR"/>
    <property type="match status" value="1"/>
</dbReference>
<comment type="caution">
    <text evidence="5">Lacks conserved residue(s) required for the propagation of feature annotation.</text>
</comment>
<dbReference type="OrthoDB" id="536948at2759"/>
<dbReference type="Proteomes" id="UP000792457">
    <property type="component" value="Unassembled WGS sequence"/>
</dbReference>
<evidence type="ECO:0000256" key="1">
    <source>
        <dbReference type="ARBA" id="ARBA00022729"/>
    </source>
</evidence>
<dbReference type="InterPro" id="IPR036772">
    <property type="entry name" value="SRCR-like_dom_sf"/>
</dbReference>
<dbReference type="InterPro" id="IPR011050">
    <property type="entry name" value="Pectin_lyase_fold/virulence"/>
</dbReference>
<dbReference type="SUPFAM" id="SSF51126">
    <property type="entry name" value="Pectin lyase-like"/>
    <property type="match status" value="1"/>
</dbReference>
<gene>
    <name evidence="7" type="ORF">J437_LFUL014054</name>
</gene>